<dbReference type="Gene3D" id="1.20.1050.10">
    <property type="match status" value="1"/>
</dbReference>
<dbReference type="PANTHER" id="PTHR43968:SF6">
    <property type="entry name" value="GLUTATHIONE S-TRANSFERASE OMEGA"/>
    <property type="match status" value="1"/>
</dbReference>
<dbReference type="Pfam" id="PF13410">
    <property type="entry name" value="GST_C_2"/>
    <property type="match status" value="1"/>
</dbReference>
<evidence type="ECO:0000259" key="1">
    <source>
        <dbReference type="PROSITE" id="PS50404"/>
    </source>
</evidence>
<dbReference type="Proteomes" id="UP000612855">
    <property type="component" value="Unassembled WGS sequence"/>
</dbReference>
<sequence length="194" mass="21354">MKLHYSETSPYARKVRCVATLTGRDLELVTSDTWSVPDRLYQANPLGKIPCLELDDGTALYDSRVICEYLAEGTALAPAGPDRWKIFREAALGDGIMDAAVEKFVEHHRPPAQQDPDWIDRQARNILSAVTALDAAQPEGLTLGTISIACALGYLDIRFPEMAWREGRPAVAAWFDRLAAEAWFAATAPVQQPG</sequence>
<dbReference type="InterPro" id="IPR004045">
    <property type="entry name" value="Glutathione_S-Trfase_N"/>
</dbReference>
<dbReference type="PROSITE" id="PS50404">
    <property type="entry name" value="GST_NTER"/>
    <property type="match status" value="1"/>
</dbReference>
<dbReference type="Pfam" id="PF13409">
    <property type="entry name" value="GST_N_2"/>
    <property type="match status" value="1"/>
</dbReference>
<gene>
    <name evidence="2" type="ORF">GCM10011360_00170</name>
</gene>
<dbReference type="InterPro" id="IPR036249">
    <property type="entry name" value="Thioredoxin-like_sf"/>
</dbReference>
<reference evidence="3" key="1">
    <citation type="journal article" date="2019" name="Int. J. Syst. Evol. Microbiol.">
        <title>The Global Catalogue of Microorganisms (GCM) 10K type strain sequencing project: providing services to taxonomists for standard genome sequencing and annotation.</title>
        <authorList>
            <consortium name="The Broad Institute Genomics Platform"/>
            <consortium name="The Broad Institute Genome Sequencing Center for Infectious Disease"/>
            <person name="Wu L."/>
            <person name="Ma J."/>
        </authorList>
    </citation>
    <scope>NUCLEOTIDE SEQUENCE [LARGE SCALE GENOMIC DNA]</scope>
    <source>
        <strain evidence="3">CGMCC 1.12664</strain>
    </source>
</reference>
<dbReference type="RefSeq" id="WP_188475609.1">
    <property type="nucleotide sequence ID" value="NZ_BMFJ01000001.1"/>
</dbReference>
<dbReference type="InterPro" id="IPR050983">
    <property type="entry name" value="GST_Omega/HSP26"/>
</dbReference>
<dbReference type="PANTHER" id="PTHR43968">
    <property type="match status" value="1"/>
</dbReference>
<dbReference type="AlphaFoldDB" id="A0A916ZUW0"/>
<feature type="domain" description="GST N-terminal" evidence="1">
    <location>
        <begin position="1"/>
        <end position="78"/>
    </location>
</feature>
<evidence type="ECO:0000313" key="3">
    <source>
        <dbReference type="Proteomes" id="UP000612855"/>
    </source>
</evidence>
<dbReference type="InterPro" id="IPR036282">
    <property type="entry name" value="Glutathione-S-Trfase_C_sf"/>
</dbReference>
<dbReference type="SUPFAM" id="SSF52833">
    <property type="entry name" value="Thioredoxin-like"/>
    <property type="match status" value="1"/>
</dbReference>
<dbReference type="CDD" id="cd03049">
    <property type="entry name" value="GST_N_3"/>
    <property type="match status" value="1"/>
</dbReference>
<dbReference type="CDD" id="cd03205">
    <property type="entry name" value="GST_C_6"/>
    <property type="match status" value="1"/>
</dbReference>
<dbReference type="SUPFAM" id="SSF47616">
    <property type="entry name" value="GST C-terminal domain-like"/>
    <property type="match status" value="1"/>
</dbReference>
<name>A0A916ZUW0_9RHOB</name>
<accession>A0A916ZUW0</accession>
<proteinExistence type="predicted"/>
<keyword evidence="3" id="KW-1185">Reference proteome</keyword>
<evidence type="ECO:0000313" key="2">
    <source>
        <dbReference type="EMBL" id="GGE15324.1"/>
    </source>
</evidence>
<organism evidence="2 3">
    <name type="scientific">Primorskyibacter flagellatus</name>
    <dbReference type="NCBI Taxonomy" id="1387277"/>
    <lineage>
        <taxon>Bacteria</taxon>
        <taxon>Pseudomonadati</taxon>
        <taxon>Pseudomonadota</taxon>
        <taxon>Alphaproteobacteria</taxon>
        <taxon>Rhodobacterales</taxon>
        <taxon>Roseobacteraceae</taxon>
        <taxon>Primorskyibacter</taxon>
    </lineage>
</organism>
<protein>
    <submittedName>
        <fullName evidence="2">Glutathione S-transferase</fullName>
    </submittedName>
</protein>
<dbReference type="Gene3D" id="3.40.30.10">
    <property type="entry name" value="Glutaredoxin"/>
    <property type="match status" value="1"/>
</dbReference>
<dbReference type="GO" id="GO:0005737">
    <property type="term" value="C:cytoplasm"/>
    <property type="evidence" value="ECO:0007669"/>
    <property type="project" value="TreeGrafter"/>
</dbReference>
<comment type="caution">
    <text evidence="2">The sequence shown here is derived from an EMBL/GenBank/DDBJ whole genome shotgun (WGS) entry which is preliminary data.</text>
</comment>
<dbReference type="EMBL" id="BMFJ01000001">
    <property type="protein sequence ID" value="GGE15324.1"/>
    <property type="molecule type" value="Genomic_DNA"/>
</dbReference>